<feature type="transmembrane region" description="Helical" evidence="2">
    <location>
        <begin position="174"/>
        <end position="191"/>
    </location>
</feature>
<feature type="region of interest" description="Disordered" evidence="1">
    <location>
        <begin position="201"/>
        <end position="222"/>
    </location>
</feature>
<feature type="transmembrane region" description="Helical" evidence="2">
    <location>
        <begin position="138"/>
        <end position="162"/>
    </location>
</feature>
<feature type="transmembrane region" description="Helical" evidence="2">
    <location>
        <begin position="47"/>
        <end position="65"/>
    </location>
</feature>
<reference evidence="3" key="1">
    <citation type="journal article" date="2021" name="Microorganisms">
        <title>Uncovering the Worldwide Diversity and Evolution of the Virome of the Mosquitoes Aedes aegypti and Aedes albopictus.</title>
        <authorList>
            <person name="Parry R."/>
            <person name="James M.E."/>
            <person name="Asgari S."/>
        </authorList>
    </citation>
    <scope>NUCLEOTIDE SEQUENCE</scope>
    <source>
        <strain evidence="3">K4</strain>
    </source>
</reference>
<organism evidence="3">
    <name type="scientific">Rabai virus</name>
    <dbReference type="NCBI Taxonomy" id="2970909"/>
    <lineage>
        <taxon>Viruses</taxon>
        <taxon>Riboviria</taxon>
        <taxon>Negevirus</taxon>
    </lineage>
</organism>
<protein>
    <submittedName>
        <fullName evidence="3">Viral coat</fullName>
    </submittedName>
</protein>
<name>A0AA48P7Z8_9VIRU</name>
<dbReference type="EMBL" id="BK061607">
    <property type="protein sequence ID" value="DBA11537.1"/>
    <property type="molecule type" value="Genomic_RNA"/>
</dbReference>
<sequence>MAIIDEIDDTVAVRERKVTRQGVTIIRGGQSVSDSLFSAIYSSYANIVYHPIAMALLVTGIMLVVSEHHGTKGPLETILDFLKSKDDPKEPVFIRKIVSYLVTVFTHIVTYKDKYSALIFVAIAPIAKPSGRNYTTAVILSFFLVLTTYSLLEMLLLSQFFYLHVMLRNPGYKLLMVMACAAVLLVDSLFTTPPVAGPPGRAFSAQHTTPTTTAHPAHKGKN</sequence>
<accession>A0AA48P7Z8</accession>
<dbReference type="Pfam" id="PF16504">
    <property type="entry name" value="SP24"/>
    <property type="match status" value="1"/>
</dbReference>
<keyword evidence="2" id="KW-1133">Transmembrane helix</keyword>
<evidence type="ECO:0000313" key="3">
    <source>
        <dbReference type="EMBL" id="DBA11537.1"/>
    </source>
</evidence>
<evidence type="ECO:0000256" key="2">
    <source>
        <dbReference type="SAM" id="Phobius"/>
    </source>
</evidence>
<dbReference type="InterPro" id="IPR032441">
    <property type="entry name" value="SP24"/>
</dbReference>
<feature type="transmembrane region" description="Helical" evidence="2">
    <location>
        <begin position="93"/>
        <end position="111"/>
    </location>
</feature>
<proteinExistence type="predicted"/>
<keyword evidence="2" id="KW-0812">Transmembrane</keyword>
<evidence type="ECO:0000256" key="1">
    <source>
        <dbReference type="SAM" id="MobiDB-lite"/>
    </source>
</evidence>
<keyword evidence="2" id="KW-0472">Membrane</keyword>
<reference evidence="3" key="2">
    <citation type="submission" date="2022-07" db="EMBL/GenBank/DDBJ databases">
        <authorList>
            <person name="Parry R.H."/>
        </authorList>
    </citation>
    <scope>NUCLEOTIDE SEQUENCE</scope>
    <source>
        <strain evidence="3">K4</strain>
    </source>
</reference>